<dbReference type="FunFam" id="3.40.50.1820:FF:000021">
    <property type="entry name" value="Lipase"/>
    <property type="match status" value="1"/>
</dbReference>
<evidence type="ECO:0000256" key="1">
    <source>
        <dbReference type="ARBA" id="ARBA00010701"/>
    </source>
</evidence>
<keyword evidence="4 7" id="KW-0442">Lipid degradation</keyword>
<evidence type="ECO:0000313" key="12">
    <source>
        <dbReference type="Proteomes" id="UP000801492"/>
    </source>
</evidence>
<name>A0A8K0CK17_IGNLU</name>
<evidence type="ECO:0000256" key="2">
    <source>
        <dbReference type="ARBA" id="ARBA00022729"/>
    </source>
</evidence>
<dbReference type="OrthoDB" id="9974421at2759"/>
<dbReference type="PANTHER" id="PTHR11005">
    <property type="entry name" value="LYSOSOMAL ACID LIPASE-RELATED"/>
    <property type="match status" value="1"/>
</dbReference>
<dbReference type="SUPFAM" id="SSF53474">
    <property type="entry name" value="alpha/beta-Hydrolases"/>
    <property type="match status" value="1"/>
</dbReference>
<evidence type="ECO:0000256" key="9">
    <source>
        <dbReference type="SAM" id="SignalP"/>
    </source>
</evidence>
<feature type="active site" description="Charge relay system" evidence="8">
    <location>
        <position position="345"/>
    </location>
</feature>
<evidence type="ECO:0000256" key="3">
    <source>
        <dbReference type="ARBA" id="ARBA00022801"/>
    </source>
</evidence>
<keyword evidence="12" id="KW-1185">Reference proteome</keyword>
<evidence type="ECO:0000256" key="6">
    <source>
        <dbReference type="ARBA" id="ARBA00023180"/>
    </source>
</evidence>
<protein>
    <recommendedName>
        <fullName evidence="7">Lipase</fullName>
    </recommendedName>
</protein>
<feature type="active site" description="Charge relay system" evidence="8">
    <location>
        <position position="374"/>
    </location>
</feature>
<dbReference type="Gene3D" id="3.40.50.1820">
    <property type="entry name" value="alpha/beta hydrolase"/>
    <property type="match status" value="1"/>
</dbReference>
<keyword evidence="3 7" id="KW-0378">Hydrolase</keyword>
<dbReference type="GO" id="GO:0016788">
    <property type="term" value="F:hydrolase activity, acting on ester bonds"/>
    <property type="evidence" value="ECO:0007669"/>
    <property type="project" value="InterPro"/>
</dbReference>
<evidence type="ECO:0000313" key="11">
    <source>
        <dbReference type="EMBL" id="KAF2888834.1"/>
    </source>
</evidence>
<proteinExistence type="inferred from homology"/>
<evidence type="ECO:0000256" key="4">
    <source>
        <dbReference type="ARBA" id="ARBA00022963"/>
    </source>
</evidence>
<reference evidence="11" key="1">
    <citation type="submission" date="2019-08" db="EMBL/GenBank/DDBJ databases">
        <title>The genome of the North American firefly Photinus pyralis.</title>
        <authorList>
            <consortium name="Photinus pyralis genome working group"/>
            <person name="Fallon T.R."/>
            <person name="Sander Lower S.E."/>
            <person name="Weng J.-K."/>
        </authorList>
    </citation>
    <scope>NUCLEOTIDE SEQUENCE</scope>
    <source>
        <strain evidence="11">TRF0915ILg1</strain>
        <tissue evidence="11">Whole body</tissue>
    </source>
</reference>
<dbReference type="Proteomes" id="UP000801492">
    <property type="component" value="Unassembled WGS sequence"/>
</dbReference>
<dbReference type="InterPro" id="IPR029058">
    <property type="entry name" value="AB_hydrolase_fold"/>
</dbReference>
<comment type="caution">
    <text evidence="11">The sequence shown here is derived from an EMBL/GenBank/DDBJ whole genome shotgun (WGS) entry which is preliminary data.</text>
</comment>
<keyword evidence="5" id="KW-0443">Lipid metabolism</keyword>
<feature type="signal peptide" evidence="9">
    <location>
        <begin position="1"/>
        <end position="17"/>
    </location>
</feature>
<feature type="domain" description="Partial AB-hydrolase lipase" evidence="10">
    <location>
        <begin position="32"/>
        <end position="92"/>
    </location>
</feature>
<evidence type="ECO:0000256" key="5">
    <source>
        <dbReference type="ARBA" id="ARBA00023098"/>
    </source>
</evidence>
<evidence type="ECO:0000256" key="7">
    <source>
        <dbReference type="PIRNR" id="PIRNR000862"/>
    </source>
</evidence>
<keyword evidence="2 9" id="KW-0732">Signal</keyword>
<accession>A0A8K0CK17</accession>
<comment type="similarity">
    <text evidence="1 7">Belongs to the AB hydrolase superfamily. Lipase family.</text>
</comment>
<dbReference type="GO" id="GO:0016042">
    <property type="term" value="P:lipid catabolic process"/>
    <property type="evidence" value="ECO:0007669"/>
    <property type="project" value="UniProtKB-KW"/>
</dbReference>
<keyword evidence="6" id="KW-0325">Glycoprotein</keyword>
<evidence type="ECO:0000256" key="8">
    <source>
        <dbReference type="PIRSR" id="PIRSR000862-1"/>
    </source>
</evidence>
<feature type="chain" id="PRO_5035476270" description="Lipase" evidence="9">
    <location>
        <begin position="18"/>
        <end position="398"/>
    </location>
</feature>
<sequence length="398" mass="45293">MITEALMVAILAFAACGQNKPPIRNPDFGLNVKQLVQRHGYPFENHTVVTQDGYILEIHRIPYGRNSIAYNNRPPMLLIPGIMCSSVDWVNTGPEKALGFILADRGYDVWLGNTRGTTWSRRHIRLDPDRDKKEFWDYSFHEIGSYDLPAFIDHMLNVTAHKRLFYVGHSQGTASLFVLASLKPHYNNKIRLSIALSPLAYAAHIRSPVTLFIAKFWSLVEAFVHTTQFYEVLPSTPLFGLLAQIFCNDYSPFQNSICAGIFYVAGGYSPDQLNTSLIPVIGSNTPSGSSMKQMQHYAQLYLSKSFRQYDYGGKINLEKYNQPTPPKYDLGKVTIPHLFYYGSNDLFSRKEDVDKTVSELPNVIINKRIEGFNHLDSLWGIDAVKLIFNEVLEFMKQF</sequence>
<dbReference type="InterPro" id="IPR006693">
    <property type="entry name" value="AB_hydrolase_lipase"/>
</dbReference>
<gene>
    <name evidence="11" type="ORF">ILUMI_17339</name>
</gene>
<dbReference type="InterPro" id="IPR025483">
    <property type="entry name" value="Lipase_euk"/>
</dbReference>
<dbReference type="AlphaFoldDB" id="A0A8K0CK17"/>
<evidence type="ECO:0000259" key="10">
    <source>
        <dbReference type="Pfam" id="PF04083"/>
    </source>
</evidence>
<organism evidence="11 12">
    <name type="scientific">Ignelater luminosus</name>
    <name type="common">Cucubano</name>
    <name type="synonym">Pyrophorus luminosus</name>
    <dbReference type="NCBI Taxonomy" id="2038154"/>
    <lineage>
        <taxon>Eukaryota</taxon>
        <taxon>Metazoa</taxon>
        <taxon>Ecdysozoa</taxon>
        <taxon>Arthropoda</taxon>
        <taxon>Hexapoda</taxon>
        <taxon>Insecta</taxon>
        <taxon>Pterygota</taxon>
        <taxon>Neoptera</taxon>
        <taxon>Endopterygota</taxon>
        <taxon>Coleoptera</taxon>
        <taxon>Polyphaga</taxon>
        <taxon>Elateriformia</taxon>
        <taxon>Elateroidea</taxon>
        <taxon>Elateridae</taxon>
        <taxon>Agrypninae</taxon>
        <taxon>Pyrophorini</taxon>
        <taxon>Ignelater</taxon>
    </lineage>
</organism>
<feature type="active site" description="Nucleophile" evidence="8">
    <location>
        <position position="170"/>
    </location>
</feature>
<dbReference type="EMBL" id="VTPC01073395">
    <property type="protein sequence ID" value="KAF2888834.1"/>
    <property type="molecule type" value="Genomic_DNA"/>
</dbReference>
<dbReference type="PIRSF" id="PIRSF000862">
    <property type="entry name" value="Steryl_ester_lip"/>
    <property type="match status" value="1"/>
</dbReference>
<dbReference type="Pfam" id="PF04083">
    <property type="entry name" value="Abhydro_lipase"/>
    <property type="match status" value="1"/>
</dbReference>